<dbReference type="GO" id="GO:0031491">
    <property type="term" value="F:nucleosome binding"/>
    <property type="evidence" value="ECO:0007669"/>
    <property type="project" value="TreeGrafter"/>
</dbReference>
<dbReference type="InterPro" id="IPR015814">
    <property type="entry name" value="Pgluconate_DH_NAD-bd_C"/>
</dbReference>
<feature type="domain" description="Phosphogluconate dehydrogenase NAD-binding putative C-terminal" evidence="3">
    <location>
        <begin position="280"/>
        <end position="360"/>
    </location>
</feature>
<dbReference type="GO" id="GO:0003677">
    <property type="term" value="F:DNA binding"/>
    <property type="evidence" value="ECO:0007669"/>
    <property type="project" value="TreeGrafter"/>
</dbReference>
<feature type="domain" description="6-phosphogluconate dehydrogenase NADP-binding" evidence="2">
    <location>
        <begin position="63"/>
        <end position="199"/>
    </location>
</feature>
<dbReference type="GO" id="GO:0140673">
    <property type="term" value="P:transcription elongation-coupled chromatin remodeling"/>
    <property type="evidence" value="ECO:0007669"/>
    <property type="project" value="TreeGrafter"/>
</dbReference>
<dbReference type="EMBL" id="VICG01000007">
    <property type="protein sequence ID" value="KAA8570288.1"/>
    <property type="molecule type" value="Genomic_DNA"/>
</dbReference>
<evidence type="ECO:0000259" key="3">
    <source>
        <dbReference type="Pfam" id="PF09130"/>
    </source>
</evidence>
<gene>
    <name evidence="4" type="ORF">EYC84_002595</name>
</gene>
<dbReference type="InterPro" id="IPR013328">
    <property type="entry name" value="6PGD_dom2"/>
</dbReference>
<evidence type="ECO:0000313" key="4">
    <source>
        <dbReference type="EMBL" id="KAA8570288.1"/>
    </source>
</evidence>
<accession>A0A5M9JLB4</accession>
<dbReference type="InterPro" id="IPR051265">
    <property type="entry name" value="HIBADH-related_NP60_sf"/>
</dbReference>
<keyword evidence="5" id="KW-1185">Reference proteome</keyword>
<dbReference type="AlphaFoldDB" id="A0A5M9JLB4"/>
<proteinExistence type="inferred from homology"/>
<dbReference type="Gene3D" id="3.40.50.720">
    <property type="entry name" value="NAD(P)-binding Rossmann-like Domain"/>
    <property type="match status" value="1"/>
</dbReference>
<dbReference type="Pfam" id="PF03446">
    <property type="entry name" value="NAD_binding_2"/>
    <property type="match status" value="1"/>
</dbReference>
<dbReference type="SUPFAM" id="SSF51735">
    <property type="entry name" value="NAD(P)-binding Rossmann-fold domains"/>
    <property type="match status" value="1"/>
</dbReference>
<evidence type="ECO:0000313" key="5">
    <source>
        <dbReference type="Proteomes" id="UP000322873"/>
    </source>
</evidence>
<dbReference type="GO" id="GO:0000785">
    <property type="term" value="C:chromatin"/>
    <property type="evidence" value="ECO:0007669"/>
    <property type="project" value="TreeGrafter"/>
</dbReference>
<reference evidence="4 5" key="1">
    <citation type="submission" date="2019-06" db="EMBL/GenBank/DDBJ databases">
        <title>Genome Sequence of the Brown Rot Fungal Pathogen Monilinia fructicola.</title>
        <authorList>
            <person name="De Miccolis Angelini R.M."/>
            <person name="Landi L."/>
            <person name="Abate D."/>
            <person name="Pollastro S."/>
            <person name="Romanazzi G."/>
            <person name="Faretra F."/>
        </authorList>
    </citation>
    <scope>NUCLEOTIDE SEQUENCE [LARGE SCALE GENOMIC DNA]</scope>
    <source>
        <strain evidence="4 5">Mfrc123</strain>
    </source>
</reference>
<dbReference type="SUPFAM" id="SSF48179">
    <property type="entry name" value="6-phosphogluconate dehydrogenase C-terminal domain-like"/>
    <property type="match status" value="1"/>
</dbReference>
<sequence>MWSVHSYHVIPLYPRQLAPPKPQTLCSSHNQPPAESRDQISCFELLPTTIPKTQLLKMSSLATVGIISIGEMGMGVAKLLIAHNYRVVTNIEGRSQDTHQRAQKSNIELLPTDADLVSQSDYILSIVPPRDALSTATRITTAFNSLSTPKPSPLYYLDLNAIAPATARSIAAHINTTSPSIKFIDGGIIGAAPKLKNDTTTPNTTASVDPDLEHEWNRPSIPISGPHELSKAPTSGAHLAELLNTNYLGEEIGKASGLKCCFSSTAKGFTALCIQAFTSAQRLGVLEELQKEMSERVPGLWKTIGGSITGMPPKAYRWVREMEEIEICHGETGFSGGESNREREEGRKGIFGQIADVYRIVADETVLGDEKTEKRKRGTTVEDVAQCMTEGLASKRTKKE</sequence>
<protein>
    <recommendedName>
        <fullName evidence="6">Phosphogluconate dehydrogenase NAD-binding putative C-terminal domain-containing protein</fullName>
    </recommendedName>
</protein>
<dbReference type="VEuPathDB" id="FungiDB:MFRU_005g03770"/>
<dbReference type="Pfam" id="PF09130">
    <property type="entry name" value="DUF1932"/>
    <property type="match status" value="1"/>
</dbReference>
<dbReference type="Proteomes" id="UP000322873">
    <property type="component" value="Unassembled WGS sequence"/>
</dbReference>
<name>A0A5M9JLB4_MONFR</name>
<organism evidence="4 5">
    <name type="scientific">Monilinia fructicola</name>
    <name type="common">Brown rot fungus</name>
    <name type="synonym">Ciboria fructicola</name>
    <dbReference type="NCBI Taxonomy" id="38448"/>
    <lineage>
        <taxon>Eukaryota</taxon>
        <taxon>Fungi</taxon>
        <taxon>Dikarya</taxon>
        <taxon>Ascomycota</taxon>
        <taxon>Pezizomycotina</taxon>
        <taxon>Leotiomycetes</taxon>
        <taxon>Helotiales</taxon>
        <taxon>Sclerotiniaceae</taxon>
        <taxon>Monilinia</taxon>
    </lineage>
</organism>
<evidence type="ECO:0000256" key="1">
    <source>
        <dbReference type="ARBA" id="ARBA00007598"/>
    </source>
</evidence>
<dbReference type="PANTHER" id="PTHR43580:SF2">
    <property type="entry name" value="CYTOKINE-LIKE NUCLEAR FACTOR N-PAC"/>
    <property type="match status" value="1"/>
</dbReference>
<dbReference type="InterPro" id="IPR006115">
    <property type="entry name" value="6PGDH_NADP-bd"/>
</dbReference>
<dbReference type="PANTHER" id="PTHR43580">
    <property type="entry name" value="OXIDOREDUCTASE GLYR1-RELATED"/>
    <property type="match status" value="1"/>
</dbReference>
<dbReference type="Gene3D" id="1.10.1040.10">
    <property type="entry name" value="N-(1-d-carboxylethyl)-l-norvaline Dehydrogenase, domain 2"/>
    <property type="match status" value="1"/>
</dbReference>
<comment type="caution">
    <text evidence="4">The sequence shown here is derived from an EMBL/GenBank/DDBJ whole genome shotgun (WGS) entry which is preliminary data.</text>
</comment>
<dbReference type="GO" id="GO:0050661">
    <property type="term" value="F:NADP binding"/>
    <property type="evidence" value="ECO:0007669"/>
    <property type="project" value="InterPro"/>
</dbReference>
<dbReference type="InterPro" id="IPR008927">
    <property type="entry name" value="6-PGluconate_DH-like_C_sf"/>
</dbReference>
<evidence type="ECO:0008006" key="6">
    <source>
        <dbReference type="Google" id="ProtNLM"/>
    </source>
</evidence>
<comment type="similarity">
    <text evidence="1">Belongs to the HIBADH-related family. NP60 subfamily.</text>
</comment>
<dbReference type="InterPro" id="IPR036291">
    <property type="entry name" value="NAD(P)-bd_dom_sf"/>
</dbReference>
<evidence type="ECO:0000259" key="2">
    <source>
        <dbReference type="Pfam" id="PF03446"/>
    </source>
</evidence>